<accession>A0A1J3H3Y4</accession>
<dbReference type="EMBL" id="GEVL01016033">
    <property type="protein sequence ID" value="JAU61308.1"/>
    <property type="molecule type" value="Transcribed_RNA"/>
</dbReference>
<name>A0A1J3H3Y4_NOCCA</name>
<proteinExistence type="predicted"/>
<reference evidence="1" key="1">
    <citation type="submission" date="2016-07" db="EMBL/GenBank/DDBJ databases">
        <title>De novo transcriptome assembly of four accessions of the metal hyperaccumulator plant Noccaea caerulescens.</title>
        <authorList>
            <person name="Blande D."/>
            <person name="Halimaa P."/>
            <person name="Tervahauta A.I."/>
            <person name="Aarts M.G."/>
            <person name="Karenlampi S.O."/>
        </authorList>
    </citation>
    <scope>NUCLEOTIDE SEQUENCE</scope>
</reference>
<sequence length="96" mass="10701">MSVDRKSYPSFLHTRYSSERDRDNAGTILSDLEKSWLGEVEMLKRRIAPSTVVIGEAKVRWAKVSGGDGDSGRETPSWVIVTLHLVARAARESVVE</sequence>
<evidence type="ECO:0000313" key="1">
    <source>
        <dbReference type="EMBL" id="JAU61308.1"/>
    </source>
</evidence>
<gene>
    <name evidence="1" type="ORF">LE_TR16520_c0_g1_i1_g.52953</name>
</gene>
<dbReference type="AlphaFoldDB" id="A0A1J3H3Y4"/>
<organism evidence="1">
    <name type="scientific">Noccaea caerulescens</name>
    <name type="common">Alpine penny-cress</name>
    <name type="synonym">Thlaspi caerulescens</name>
    <dbReference type="NCBI Taxonomy" id="107243"/>
    <lineage>
        <taxon>Eukaryota</taxon>
        <taxon>Viridiplantae</taxon>
        <taxon>Streptophyta</taxon>
        <taxon>Embryophyta</taxon>
        <taxon>Tracheophyta</taxon>
        <taxon>Spermatophyta</taxon>
        <taxon>Magnoliopsida</taxon>
        <taxon>eudicotyledons</taxon>
        <taxon>Gunneridae</taxon>
        <taxon>Pentapetalae</taxon>
        <taxon>rosids</taxon>
        <taxon>malvids</taxon>
        <taxon>Brassicales</taxon>
        <taxon>Brassicaceae</taxon>
        <taxon>Coluteocarpeae</taxon>
        <taxon>Noccaea</taxon>
    </lineage>
</organism>
<protein>
    <submittedName>
        <fullName evidence="1">Uncharacterized protein</fullName>
    </submittedName>
</protein>